<comment type="caution">
    <text evidence="1">The sequence shown here is derived from an EMBL/GenBank/DDBJ whole genome shotgun (WGS) entry which is preliminary data.</text>
</comment>
<dbReference type="EMBL" id="BLLL01000011">
    <property type="protein sequence ID" value="GFH63246.1"/>
    <property type="molecule type" value="Genomic_DNA"/>
</dbReference>
<sequence>MKFPDSFLCVTSSDGRPVAVQIPLEAWRRIESLARPVLSGFYSEAADSAKIPAASPEPVEAFEELLRYWDFRYPYSPAVRCPVCNTSAEDWRLGDPRPFRLVNANIGGLLVFRCVACHTTVRQKHFRDHVAFEHTTRV</sequence>
<dbReference type="AlphaFoldDB" id="A0A6L2R6S2"/>
<proteinExistence type="predicted"/>
<dbReference type="Proteomes" id="UP000505077">
    <property type="component" value="Unassembled WGS sequence"/>
</dbReference>
<organism evidence="1 2">
    <name type="scientific">Candidatus Desulfovibrio kirbyi</name>
    <dbReference type="NCBI Taxonomy" id="2696086"/>
    <lineage>
        <taxon>Bacteria</taxon>
        <taxon>Pseudomonadati</taxon>
        <taxon>Thermodesulfobacteriota</taxon>
        <taxon>Desulfovibrionia</taxon>
        <taxon>Desulfovibrionales</taxon>
        <taxon>Desulfovibrionaceae</taxon>
        <taxon>Desulfovibrio</taxon>
    </lineage>
</organism>
<accession>A0A6L2R6S2</accession>
<gene>
    <name evidence="1" type="ORF">ZNDK_1017</name>
</gene>
<protein>
    <submittedName>
        <fullName evidence="1">Uncharacterized protein</fullName>
    </submittedName>
</protein>
<evidence type="ECO:0000313" key="1">
    <source>
        <dbReference type="EMBL" id="GFH63246.1"/>
    </source>
</evidence>
<evidence type="ECO:0000313" key="2">
    <source>
        <dbReference type="Proteomes" id="UP000505077"/>
    </source>
</evidence>
<reference evidence="1 2" key="1">
    <citation type="journal article" date="2020" name="ISME J.">
        <title>Parallel Reductive Genome Evolution in Desulfovibrio Ectosymbionts Independently Acquired by Trichonympha Protists in the Termite Gut.</title>
        <authorList>
            <person name="Takeuchi M."/>
            <person name="Kuwahara H."/>
            <person name="Murakami T."/>
            <person name="Takahashi K."/>
            <person name="Kajitani R."/>
            <person name="Toyoda A."/>
            <person name="Itoh T."/>
            <person name="Ohkuma M."/>
            <person name="Hongoh Y."/>
        </authorList>
    </citation>
    <scope>NUCLEOTIDE SEQUENCE [LARGE SCALE GENOMIC DNA]</scope>
    <source>
        <strain evidence="1">ZnDsv-02</strain>
    </source>
</reference>
<name>A0A6L2R6S2_9BACT</name>